<evidence type="ECO:0000313" key="1">
    <source>
        <dbReference type="EMBL" id="QMV13278.1"/>
    </source>
</evidence>
<accession>A0A1N6M3Y6</accession>
<evidence type="ECO:0000313" key="3">
    <source>
        <dbReference type="Proteomes" id="UP000184774"/>
    </source>
</evidence>
<protein>
    <submittedName>
        <fullName evidence="2">Uncharacterized protein</fullName>
    </submittedName>
</protein>
<reference evidence="2 3" key="1">
    <citation type="submission" date="2016-12" db="EMBL/GenBank/DDBJ databases">
        <authorList>
            <person name="Song W.-J."/>
            <person name="Kurnit D.M."/>
        </authorList>
    </citation>
    <scope>NUCLEOTIDE SEQUENCE [LARGE SCALE GENOMIC DNA]</scope>
    <source>
        <strain evidence="2 3">CECT 9026</strain>
    </source>
</reference>
<evidence type="ECO:0000313" key="2">
    <source>
        <dbReference type="EMBL" id="SIO94159.1"/>
    </source>
</evidence>
<dbReference type="EMBL" id="FSSB01000011">
    <property type="protein sequence ID" value="SIO94159.1"/>
    <property type="molecule type" value="Genomic_DNA"/>
</dbReference>
<evidence type="ECO:0000313" key="4">
    <source>
        <dbReference type="Proteomes" id="UP000515264"/>
    </source>
</evidence>
<gene>
    <name evidence="2" type="ORF">VSP9026_01846</name>
    <name evidence="1" type="ORF">Vspart_00503</name>
</gene>
<dbReference type="Proteomes" id="UP000184774">
    <property type="component" value="Unassembled WGS sequence"/>
</dbReference>
<sequence length="34" mass="3929">MLSFSDKWFANRQKGMLDRISFVADWTVTHLVAG</sequence>
<keyword evidence="4" id="KW-1185">Reference proteome</keyword>
<reference evidence="1" key="2">
    <citation type="submission" date="2019-11" db="EMBL/GenBank/DDBJ databases">
        <authorList>
            <person name="January G."/>
            <person name="Bunk B."/>
        </authorList>
    </citation>
    <scope>NUCLEOTIDE SEQUENCE</scope>
    <source>
        <strain evidence="1">3.6</strain>
    </source>
</reference>
<dbReference type="AlphaFoldDB" id="A0A1N6M3Y6"/>
<proteinExistence type="predicted"/>
<organism evidence="2 3">
    <name type="scientific">Vibrio spartinae</name>
    <dbReference type="NCBI Taxonomy" id="1918945"/>
    <lineage>
        <taxon>Bacteria</taxon>
        <taxon>Pseudomonadati</taxon>
        <taxon>Pseudomonadota</taxon>
        <taxon>Gammaproteobacteria</taxon>
        <taxon>Vibrionales</taxon>
        <taxon>Vibrionaceae</taxon>
        <taxon>Vibrio</taxon>
    </lineage>
</organism>
<name>A0A1N6M3Y6_9VIBR</name>
<dbReference type="EMBL" id="CP046268">
    <property type="protein sequence ID" value="QMV13278.1"/>
    <property type="molecule type" value="Genomic_DNA"/>
</dbReference>
<dbReference type="Proteomes" id="UP000515264">
    <property type="component" value="Chromosome 1"/>
</dbReference>
<reference evidence="1 4" key="3">
    <citation type="journal article" date="2020" name="J. Nat. Prod.">
        <title>Genomics-Metabolomics Profiling Disclosed Marine Vibrio spartinae 3.6 as a Producer of a New Branched Side Chain Prodigiosin.</title>
        <authorList>
            <person name="Vitale G.A."/>
            <person name="Sciarretta M."/>
            <person name="Palma Esposito F."/>
            <person name="January G.G."/>
            <person name="Giaccio M."/>
            <person name="Bunk B."/>
            <person name="Sproer C."/>
            <person name="Bajerski F."/>
            <person name="Power D."/>
            <person name="Festa C."/>
            <person name="Monti M.C."/>
            <person name="D'Auria M.V."/>
            <person name="de Pascale D."/>
        </authorList>
    </citation>
    <scope>NUCLEOTIDE SEQUENCE [LARGE SCALE GENOMIC DNA]</scope>
    <source>
        <strain evidence="1 4">3.6</strain>
    </source>
</reference>